<feature type="region of interest" description="Disordered" evidence="1">
    <location>
        <begin position="58"/>
        <end position="106"/>
    </location>
</feature>
<feature type="compositionally biased region" description="Acidic residues" evidence="1">
    <location>
        <begin position="66"/>
        <end position="75"/>
    </location>
</feature>
<gene>
    <name evidence="2" type="ORF">SVA_3328</name>
</gene>
<protein>
    <submittedName>
        <fullName evidence="2">Uncharacterized protein</fullName>
    </submittedName>
</protein>
<dbReference type="AlphaFoldDB" id="A0A1C7AF54"/>
<feature type="compositionally biased region" description="Acidic residues" evidence="1">
    <location>
        <begin position="86"/>
        <end position="106"/>
    </location>
</feature>
<reference evidence="2 3" key="1">
    <citation type="submission" date="2015-08" db="EMBL/GenBank/DDBJ databases">
        <title>Complete genome sequence of Sulfurifustis variabilis.</title>
        <authorList>
            <person name="Miura A."/>
            <person name="Kojima H."/>
            <person name="Fukui M."/>
        </authorList>
    </citation>
    <scope>NUCLEOTIDE SEQUENCE [LARGE SCALE GENOMIC DNA]</scope>
    <source>
        <strain evidence="3">skN76</strain>
    </source>
</reference>
<evidence type="ECO:0000313" key="2">
    <source>
        <dbReference type="EMBL" id="BAU49875.1"/>
    </source>
</evidence>
<dbReference type="KEGG" id="sva:SVA_3328"/>
<dbReference type="InterPro" id="IPR046651">
    <property type="entry name" value="DUF6763"/>
</dbReference>
<dbReference type="Proteomes" id="UP000218899">
    <property type="component" value="Chromosome"/>
</dbReference>
<evidence type="ECO:0000313" key="3">
    <source>
        <dbReference type="Proteomes" id="UP000218899"/>
    </source>
</evidence>
<proteinExistence type="predicted"/>
<organism evidence="2 3">
    <name type="scientific">Sulfurifustis variabilis</name>
    <dbReference type="NCBI Taxonomy" id="1675686"/>
    <lineage>
        <taxon>Bacteria</taxon>
        <taxon>Pseudomonadati</taxon>
        <taxon>Pseudomonadota</taxon>
        <taxon>Gammaproteobacteria</taxon>
        <taxon>Acidiferrobacterales</taxon>
        <taxon>Acidiferrobacteraceae</taxon>
        <taxon>Sulfurifustis</taxon>
    </lineage>
</organism>
<keyword evidence="3" id="KW-1185">Reference proteome</keyword>
<evidence type="ECO:0000256" key="1">
    <source>
        <dbReference type="SAM" id="MobiDB-lite"/>
    </source>
</evidence>
<sequence>MPMEEEPVVGAIYEDQDGQAFEVLSFDEDEGTIEIQYADGGVDEIDLDAWYEMDLQPLKSAPWKGEEDEEEEEDEAKPRGGRRANDDEDDEDLDDYDDEEEDDYEE</sequence>
<accession>A0A1C7AF54</accession>
<dbReference type="EMBL" id="AP014936">
    <property type="protein sequence ID" value="BAU49875.1"/>
    <property type="molecule type" value="Genomic_DNA"/>
</dbReference>
<dbReference type="OrthoDB" id="7062948at2"/>
<name>A0A1C7AF54_9GAMM</name>
<dbReference type="RefSeq" id="WP_096462229.1">
    <property type="nucleotide sequence ID" value="NZ_AP014936.1"/>
</dbReference>
<dbReference type="Pfam" id="PF20549">
    <property type="entry name" value="DUF6763"/>
    <property type="match status" value="1"/>
</dbReference>